<evidence type="ECO:0000313" key="3">
    <source>
        <dbReference type="Proteomes" id="UP001415857"/>
    </source>
</evidence>
<evidence type="ECO:0000256" key="1">
    <source>
        <dbReference type="SAM" id="MobiDB-lite"/>
    </source>
</evidence>
<sequence length="227" mass="25796">MNMILKRGVPSLLDLCIMTAIDNVRYLGDVGETDIDLLGHILPHCNADQLMHVEKCTEGRDLSPVTDTLWKKFYEIEFGARSTNLVVEKMKQKKVSFKWRLLYEAKLKDVEEVQQRSLDRISQLYKKEDARKQSRQVQLCSKVPPGSKRRFHGGSGAGNNFSNSKSNLMKKSKIDYLNSQEVRNLAAMKKNSLKTNRSASPMMKTGGFPNKDAASSSKLIKPKERRC</sequence>
<evidence type="ECO:0008006" key="4">
    <source>
        <dbReference type="Google" id="ProtNLM"/>
    </source>
</evidence>
<dbReference type="PANTHER" id="PTHR47543:SF2">
    <property type="entry name" value="RNA POLYMERASE II TRANSCRIPTION FACTOR SIII SUBUNIT A"/>
    <property type="match status" value="1"/>
</dbReference>
<feature type="region of interest" description="Disordered" evidence="1">
    <location>
        <begin position="135"/>
        <end position="166"/>
    </location>
</feature>
<dbReference type="GO" id="GO:0070449">
    <property type="term" value="C:elongin complex"/>
    <property type="evidence" value="ECO:0007669"/>
    <property type="project" value="InterPro"/>
</dbReference>
<organism evidence="2 3">
    <name type="scientific">Liquidambar formosana</name>
    <name type="common">Formosan gum</name>
    <dbReference type="NCBI Taxonomy" id="63359"/>
    <lineage>
        <taxon>Eukaryota</taxon>
        <taxon>Viridiplantae</taxon>
        <taxon>Streptophyta</taxon>
        <taxon>Embryophyta</taxon>
        <taxon>Tracheophyta</taxon>
        <taxon>Spermatophyta</taxon>
        <taxon>Magnoliopsida</taxon>
        <taxon>eudicotyledons</taxon>
        <taxon>Gunneridae</taxon>
        <taxon>Pentapetalae</taxon>
        <taxon>Saxifragales</taxon>
        <taxon>Altingiaceae</taxon>
        <taxon>Liquidambar</taxon>
    </lineage>
</organism>
<keyword evidence="3" id="KW-1185">Reference proteome</keyword>
<dbReference type="Gene3D" id="6.10.250.3180">
    <property type="match status" value="1"/>
</dbReference>
<comment type="caution">
    <text evidence="2">The sequence shown here is derived from an EMBL/GenBank/DDBJ whole genome shotgun (WGS) entry which is preliminary data.</text>
</comment>
<dbReference type="AlphaFoldDB" id="A0AAP0RW97"/>
<reference evidence="2 3" key="1">
    <citation type="journal article" date="2024" name="Plant J.">
        <title>Genome sequences and population genomics reveal climatic adaptation and genomic divergence between two closely related sweetgum species.</title>
        <authorList>
            <person name="Xu W.Q."/>
            <person name="Ren C.Q."/>
            <person name="Zhang X.Y."/>
            <person name="Comes H.P."/>
            <person name="Liu X.H."/>
            <person name="Li Y.G."/>
            <person name="Kettle C.J."/>
            <person name="Jalonen R."/>
            <person name="Gaisberger H."/>
            <person name="Ma Y.Z."/>
            <person name="Qiu Y.X."/>
        </authorList>
    </citation>
    <scope>NUCLEOTIDE SEQUENCE [LARGE SCALE GENOMIC DNA]</scope>
    <source>
        <strain evidence="2">Hangzhou</strain>
    </source>
</reference>
<dbReference type="Proteomes" id="UP001415857">
    <property type="component" value="Unassembled WGS sequence"/>
</dbReference>
<dbReference type="PANTHER" id="PTHR47543">
    <property type="entry name" value="OS08G0169600 PROTEIN"/>
    <property type="match status" value="1"/>
</dbReference>
<evidence type="ECO:0000313" key="2">
    <source>
        <dbReference type="EMBL" id="KAK9286026.1"/>
    </source>
</evidence>
<gene>
    <name evidence="2" type="ORF">L1049_025229</name>
</gene>
<accession>A0AAP0RW97</accession>
<name>A0AAP0RW97_LIQFO</name>
<protein>
    <recommendedName>
        <fullName evidence="4">Elongin-A</fullName>
    </recommendedName>
</protein>
<dbReference type="Pfam" id="PF06881">
    <property type="entry name" value="Elongin_A"/>
    <property type="match status" value="1"/>
</dbReference>
<dbReference type="GO" id="GO:0006368">
    <property type="term" value="P:transcription elongation by RNA polymerase II"/>
    <property type="evidence" value="ECO:0007669"/>
    <property type="project" value="InterPro"/>
</dbReference>
<feature type="region of interest" description="Disordered" evidence="1">
    <location>
        <begin position="189"/>
        <end position="227"/>
    </location>
</feature>
<dbReference type="EMBL" id="JBBPBK010000005">
    <property type="protein sequence ID" value="KAK9286026.1"/>
    <property type="molecule type" value="Genomic_DNA"/>
</dbReference>
<dbReference type="InterPro" id="IPR010684">
    <property type="entry name" value="RNA_pol_II_trans_fac_SIII_A"/>
</dbReference>
<proteinExistence type="predicted"/>